<dbReference type="AlphaFoldDB" id="A0A0H5E3R7"/>
<keyword evidence="4 8" id="KW-0689">Ribosomal protein</keyword>
<dbReference type="Gene3D" id="3.30.1370.30">
    <property type="match status" value="1"/>
</dbReference>
<dbReference type="PROSITE" id="PS00053">
    <property type="entry name" value="RIBOSOMAL_S8"/>
    <property type="match status" value="1"/>
</dbReference>
<dbReference type="InterPro" id="IPR047863">
    <property type="entry name" value="Ribosomal_uS8_CS"/>
</dbReference>
<dbReference type="InterPro" id="IPR000630">
    <property type="entry name" value="Ribosomal_uS8"/>
</dbReference>
<dbReference type="GO" id="GO:0005840">
    <property type="term" value="C:ribosome"/>
    <property type="evidence" value="ECO:0007669"/>
    <property type="project" value="UniProtKB-KW"/>
</dbReference>
<dbReference type="NCBIfam" id="NF001109">
    <property type="entry name" value="PRK00136.1"/>
    <property type="match status" value="1"/>
</dbReference>
<evidence type="ECO:0000256" key="1">
    <source>
        <dbReference type="ARBA" id="ARBA00006471"/>
    </source>
</evidence>
<gene>
    <name evidence="8 10" type="primary">rpsH</name>
    <name evidence="10" type="ORF">ELAC_0505</name>
</gene>
<keyword evidence="2 8" id="KW-0699">rRNA-binding</keyword>
<dbReference type="SUPFAM" id="SSF56047">
    <property type="entry name" value="Ribosomal protein S8"/>
    <property type="match status" value="1"/>
</dbReference>
<evidence type="ECO:0000256" key="9">
    <source>
        <dbReference type="RuleBase" id="RU003660"/>
    </source>
</evidence>
<dbReference type="Pfam" id="PF00410">
    <property type="entry name" value="Ribosomal_S8"/>
    <property type="match status" value="1"/>
</dbReference>
<dbReference type="FunFam" id="3.30.1370.30:FF:000002">
    <property type="entry name" value="30S ribosomal protein S8"/>
    <property type="match status" value="1"/>
</dbReference>
<evidence type="ECO:0000256" key="7">
    <source>
        <dbReference type="ARBA" id="ARBA00046740"/>
    </source>
</evidence>
<dbReference type="Proteomes" id="UP000220251">
    <property type="component" value="Unassembled WGS sequence"/>
</dbReference>
<sequence length="133" mass="15165">MALSDPIADFLTRVRNGSTAERRYVDVSWSKMNENLCEIFKAQGFIDNFIVRKESETRGTIRVFLKYSEQRKPVIKGLERISKPGLRKYVKSDEIPNFYGGYGLAIVSTSQGVMPGLEAKQRRIGGELLCKIW</sequence>
<dbReference type="InterPro" id="IPR035987">
    <property type="entry name" value="Ribosomal_uS8_sf"/>
</dbReference>
<proteinExistence type="inferred from homology"/>
<name>A0A0H5E3R7_9BACT</name>
<dbReference type="GO" id="GO:1990904">
    <property type="term" value="C:ribonucleoprotein complex"/>
    <property type="evidence" value="ECO:0007669"/>
    <property type="project" value="UniProtKB-KW"/>
</dbReference>
<dbReference type="PANTHER" id="PTHR11758">
    <property type="entry name" value="40S RIBOSOMAL PROTEIN S15A"/>
    <property type="match status" value="1"/>
</dbReference>
<dbReference type="GO" id="GO:0005737">
    <property type="term" value="C:cytoplasm"/>
    <property type="evidence" value="ECO:0007669"/>
    <property type="project" value="UniProtKB-ARBA"/>
</dbReference>
<keyword evidence="5 8" id="KW-0687">Ribonucleoprotein</keyword>
<comment type="similarity">
    <text evidence="1 8 9">Belongs to the universal ribosomal protein uS8 family.</text>
</comment>
<dbReference type="Gene3D" id="3.30.1490.10">
    <property type="match status" value="1"/>
</dbReference>
<comment type="subunit">
    <text evidence="7 8">Part of the 30S ribosomal subunit. Contacts proteins S5 and S12.</text>
</comment>
<evidence type="ECO:0000313" key="11">
    <source>
        <dbReference type="Proteomes" id="UP000220251"/>
    </source>
</evidence>
<reference evidence="11" key="1">
    <citation type="submission" date="2015-06" db="EMBL/GenBank/DDBJ databases">
        <authorList>
            <person name="Bertelli C."/>
        </authorList>
    </citation>
    <scope>NUCLEOTIDE SEQUENCE [LARGE SCALE GENOMIC DNA]</scope>
    <source>
        <strain evidence="11">CRIB-30</strain>
    </source>
</reference>
<accession>A0A0H5E3R7</accession>
<dbReference type="GO" id="GO:0019843">
    <property type="term" value="F:rRNA binding"/>
    <property type="evidence" value="ECO:0007669"/>
    <property type="project" value="UniProtKB-UniRule"/>
</dbReference>
<dbReference type="RefSeq" id="WP_098037708.1">
    <property type="nucleotide sequence ID" value="NZ_CWGJ01000006.1"/>
</dbReference>
<keyword evidence="11" id="KW-1185">Reference proteome</keyword>
<evidence type="ECO:0000256" key="6">
    <source>
        <dbReference type="ARBA" id="ARBA00035258"/>
    </source>
</evidence>
<evidence type="ECO:0000256" key="5">
    <source>
        <dbReference type="ARBA" id="ARBA00023274"/>
    </source>
</evidence>
<evidence type="ECO:0000256" key="2">
    <source>
        <dbReference type="ARBA" id="ARBA00022730"/>
    </source>
</evidence>
<evidence type="ECO:0000256" key="3">
    <source>
        <dbReference type="ARBA" id="ARBA00022884"/>
    </source>
</evidence>
<dbReference type="GO" id="GO:0003735">
    <property type="term" value="F:structural constituent of ribosome"/>
    <property type="evidence" value="ECO:0007669"/>
    <property type="project" value="InterPro"/>
</dbReference>
<evidence type="ECO:0000313" key="10">
    <source>
        <dbReference type="EMBL" id="CRX37860.1"/>
    </source>
</evidence>
<keyword evidence="3 8" id="KW-0694">RNA-binding</keyword>
<organism evidence="10 11">
    <name type="scientific">Estrella lausannensis</name>
    <dbReference type="NCBI Taxonomy" id="483423"/>
    <lineage>
        <taxon>Bacteria</taxon>
        <taxon>Pseudomonadati</taxon>
        <taxon>Chlamydiota</taxon>
        <taxon>Chlamydiia</taxon>
        <taxon>Parachlamydiales</taxon>
        <taxon>Candidatus Criblamydiaceae</taxon>
        <taxon>Estrella</taxon>
    </lineage>
</organism>
<evidence type="ECO:0000256" key="4">
    <source>
        <dbReference type="ARBA" id="ARBA00022980"/>
    </source>
</evidence>
<dbReference type="GO" id="GO:0006412">
    <property type="term" value="P:translation"/>
    <property type="evidence" value="ECO:0007669"/>
    <property type="project" value="UniProtKB-UniRule"/>
</dbReference>
<protein>
    <recommendedName>
        <fullName evidence="6 8">Small ribosomal subunit protein uS8</fullName>
    </recommendedName>
</protein>
<dbReference type="FunFam" id="3.30.1490.10:FF:000001">
    <property type="entry name" value="30S ribosomal protein S8"/>
    <property type="match status" value="1"/>
</dbReference>
<dbReference type="HAMAP" id="MF_01302_B">
    <property type="entry name" value="Ribosomal_uS8_B"/>
    <property type="match status" value="1"/>
</dbReference>
<evidence type="ECO:0000256" key="8">
    <source>
        <dbReference type="HAMAP-Rule" id="MF_01302"/>
    </source>
</evidence>
<comment type="function">
    <text evidence="8">One of the primary rRNA binding proteins, it binds directly to 16S rRNA central domain where it helps coordinate assembly of the platform of the 30S subunit.</text>
</comment>
<dbReference type="OrthoDB" id="9802617at2"/>
<dbReference type="EMBL" id="CWGJ01000006">
    <property type="protein sequence ID" value="CRX37860.1"/>
    <property type="molecule type" value="Genomic_DNA"/>
</dbReference>